<dbReference type="RefSeq" id="WP_161822089.1">
    <property type="nucleotide sequence ID" value="NZ_LSRS01000003.1"/>
</dbReference>
<feature type="transmembrane region" description="Helical" evidence="1">
    <location>
        <begin position="31"/>
        <end position="49"/>
    </location>
</feature>
<keyword evidence="1" id="KW-0472">Membrane</keyword>
<dbReference type="Pfam" id="PF10710">
    <property type="entry name" value="DUF2512"/>
    <property type="match status" value="1"/>
</dbReference>
<dbReference type="Proteomes" id="UP000798488">
    <property type="component" value="Unassembled WGS sequence"/>
</dbReference>
<evidence type="ECO:0000256" key="1">
    <source>
        <dbReference type="SAM" id="Phobius"/>
    </source>
</evidence>
<organism evidence="2 3">
    <name type="scientific">Sporotomaculum syntrophicum</name>
    <dbReference type="NCBI Taxonomy" id="182264"/>
    <lineage>
        <taxon>Bacteria</taxon>
        <taxon>Bacillati</taxon>
        <taxon>Bacillota</taxon>
        <taxon>Clostridia</taxon>
        <taxon>Eubacteriales</taxon>
        <taxon>Desulfallaceae</taxon>
        <taxon>Sporotomaculum</taxon>
    </lineage>
</organism>
<proteinExistence type="predicted"/>
<dbReference type="EMBL" id="LSRS01000003">
    <property type="protein sequence ID" value="KAF1085650.1"/>
    <property type="molecule type" value="Genomic_DNA"/>
</dbReference>
<feature type="transmembrane region" description="Helical" evidence="1">
    <location>
        <begin position="84"/>
        <end position="107"/>
    </location>
</feature>
<keyword evidence="1" id="KW-0812">Transmembrane</keyword>
<dbReference type="InterPro" id="IPR019649">
    <property type="entry name" value="DUF2512"/>
</dbReference>
<evidence type="ECO:0008006" key="4">
    <source>
        <dbReference type="Google" id="ProtNLM"/>
    </source>
</evidence>
<protein>
    <recommendedName>
        <fullName evidence="4">DUF2512 family protein</fullName>
    </recommendedName>
</protein>
<evidence type="ECO:0000313" key="3">
    <source>
        <dbReference type="Proteomes" id="UP000798488"/>
    </source>
</evidence>
<keyword evidence="1" id="KW-1133">Transmembrane helix</keyword>
<dbReference type="AlphaFoldDB" id="A0A9D2WQD4"/>
<evidence type="ECO:0000313" key="2">
    <source>
        <dbReference type="EMBL" id="KAF1085650.1"/>
    </source>
</evidence>
<gene>
    <name evidence="2" type="ORF">SPSYN_01793</name>
</gene>
<sequence length="119" mass="13081">MSKTATALLFKFIMTFAFALITLTFLVDNNAWNWVFGVALVATALNYLVGDLLVLPKFGNIIASVADGVMAALTAYIIDYLVPTAFQTSFTALALFAVLVAVGEYFFHQYLQRSEKVEP</sequence>
<dbReference type="OrthoDB" id="2111682at2"/>
<reference evidence="2" key="1">
    <citation type="submission" date="2016-02" db="EMBL/GenBank/DDBJ databases">
        <title>Draft Genome Sequence of Sporotomaculum syntrophicum Strain FB, a Syntrophic Benzoate Degrader.</title>
        <authorList>
            <person name="Nobu M.K."/>
            <person name="Narihiro T."/>
            <person name="Qiu Y.-L."/>
            <person name="Ohashi A."/>
            <person name="Liu W.-T."/>
            <person name="Yuji S."/>
        </authorList>
    </citation>
    <scope>NUCLEOTIDE SEQUENCE</scope>
    <source>
        <strain evidence="2">FB</strain>
    </source>
</reference>
<comment type="caution">
    <text evidence="2">The sequence shown here is derived from an EMBL/GenBank/DDBJ whole genome shotgun (WGS) entry which is preliminary data.</text>
</comment>
<name>A0A9D2WQD4_9FIRM</name>
<feature type="transmembrane region" description="Helical" evidence="1">
    <location>
        <begin position="61"/>
        <end position="78"/>
    </location>
</feature>
<keyword evidence="3" id="KW-1185">Reference proteome</keyword>
<feature type="transmembrane region" description="Helical" evidence="1">
    <location>
        <begin position="7"/>
        <end position="25"/>
    </location>
</feature>
<accession>A0A9D2WQD4</accession>